<dbReference type="Pfam" id="PF00953">
    <property type="entry name" value="Glycos_transf_4"/>
    <property type="match status" value="1"/>
</dbReference>
<feature type="transmembrane region" description="Helical" evidence="19">
    <location>
        <begin position="77"/>
        <end position="99"/>
    </location>
</feature>
<reference evidence="20" key="1">
    <citation type="submission" date="2020-04" db="EMBL/GenBank/DDBJ databases">
        <title>Analysis of mating type loci in Filobasidium floriforme.</title>
        <authorList>
            <person name="Nowrousian M."/>
        </authorList>
    </citation>
    <scope>NUCLEOTIDE SEQUENCE</scope>
    <source>
        <strain evidence="20">CBS 6242</strain>
    </source>
</reference>
<dbReference type="OrthoDB" id="10262326at2759"/>
<dbReference type="UniPathway" id="UPA00378"/>
<feature type="transmembrane region" description="Helical" evidence="19">
    <location>
        <begin position="182"/>
        <end position="201"/>
    </location>
</feature>
<evidence type="ECO:0000256" key="18">
    <source>
        <dbReference type="ARBA" id="ARBA00045078"/>
    </source>
</evidence>
<dbReference type="PANTHER" id="PTHR10571">
    <property type="entry name" value="UDP-N-ACETYLGLUCOSAMINE--DOLICHYL-PHOSPHATE N-ACETYLGLUCOSAMINEPHOSPHOTRANSFERASE"/>
    <property type="match status" value="1"/>
</dbReference>
<sequence>MASSTTVGVSREVGQKLEPRPLPMWLPAILLPLAASLVLHPILYAASTSPTLPLPSLVQDFTRTLPAPTFPALEANVGFSIVAFLGMLYAVPWMGDAFVAKDLKGLDLLKGVHGTVIPECMGLPGAAGYIGLMIMFIPFPFSKYFEDSLNGWGIEGAAKNGDLESLRMEQAVGRRTFPHQELALFLSSILSLLIATLLGFLDDVFDIRWRHKLPIPIIASIPLLMVYYAEGGLTTVVMPIGARWLFGNTVNLGPLYYIYMSLLSTFSTNGINILAGVNGLEVGQALVIALSVAFNDALYLPIWPRLAFGEPGALNELVLLEGGPVLRRGSEELIQRHLLSLYFMGPLIGVCLGLLYHNWFPARVFVGDTFCYFAGMAFAVVAIQGHFSKTLLLFFIPQIFNFVLSVPQLFGLVPCPRHRLPKLDPATGLLQPSTVVFASPPKRKTVVTLKLLAMLGLTKITYDKDGKSIVSATNLTLYTLILVYKPMREDKLTMTIMWLQFLGSVMAFFVRYGIASLLYDGDRR</sequence>
<organism evidence="20 21">
    <name type="scientific">Filobasidium floriforme</name>
    <dbReference type="NCBI Taxonomy" id="5210"/>
    <lineage>
        <taxon>Eukaryota</taxon>
        <taxon>Fungi</taxon>
        <taxon>Dikarya</taxon>
        <taxon>Basidiomycota</taxon>
        <taxon>Agaricomycotina</taxon>
        <taxon>Tremellomycetes</taxon>
        <taxon>Filobasidiales</taxon>
        <taxon>Filobasidiaceae</taxon>
        <taxon>Filobasidium</taxon>
    </lineage>
</organism>
<feature type="transmembrane region" description="Helical" evidence="19">
    <location>
        <begin position="391"/>
        <end position="413"/>
    </location>
</feature>
<comment type="function">
    <text evidence="17">UDP-N-acetylglucosamine--dolichyl-phosphate N-acetylglucosaminephosphotransferase that operates in the biosynthetic pathway of dolichol-linked oligosaccharides, the glycan precursors employed in protein asparagine (N)-glycosylation. The assembly of dolichol-linked oligosaccharides begins on the cytosolic side of the endoplasmic reticulum membrane and finishes in its lumen. The sequential addition of sugars to dolichol pyrophosphate produces dolichol-linked oligosaccharides containing fourteen sugars, including two GlcNAcs, nine mannoses and three glucoses. Once assembled, the oligosaccharide is transferred from the lipid to nascent proteins by oligosaccharyltransferases. Catalyzes the initial step of dolichol-linked oligosaccharide biosynthesis, transfering GlcNAc-1-P from cytosolic UDP-GlcNAc onto the carrier lipid dolichyl phosphate (P-dolichol), yielding GlcNAc-P-P-dolichol embedded in the cytoplasmic leaflet of the endoplasmic reticulum membrane.</text>
</comment>
<evidence type="ECO:0000256" key="13">
    <source>
        <dbReference type="ARBA" id="ARBA00022989"/>
    </source>
</evidence>
<evidence type="ECO:0000313" key="20">
    <source>
        <dbReference type="EMBL" id="KAG7535962.1"/>
    </source>
</evidence>
<feature type="transmembrane region" description="Helical" evidence="19">
    <location>
        <begin position="213"/>
        <end position="229"/>
    </location>
</feature>
<dbReference type="GO" id="GO:0016757">
    <property type="term" value="F:glycosyltransferase activity"/>
    <property type="evidence" value="ECO:0007669"/>
    <property type="project" value="UniProtKB-KW"/>
</dbReference>
<evidence type="ECO:0000256" key="11">
    <source>
        <dbReference type="ARBA" id="ARBA00022824"/>
    </source>
</evidence>
<feature type="transmembrane region" description="Helical" evidence="19">
    <location>
        <begin position="120"/>
        <end position="141"/>
    </location>
</feature>
<evidence type="ECO:0000313" key="21">
    <source>
        <dbReference type="Proteomes" id="UP000812966"/>
    </source>
</evidence>
<dbReference type="AlphaFoldDB" id="A0A8K0JKQ3"/>
<evidence type="ECO:0000256" key="14">
    <source>
        <dbReference type="ARBA" id="ARBA00023136"/>
    </source>
</evidence>
<dbReference type="EC" id="2.7.8.15" evidence="5"/>
<dbReference type="PANTHER" id="PTHR10571:SF0">
    <property type="entry name" value="UDP-N-ACETYLGLUCOSAMINE--DOLICHYL-PHOSPHATE N-ACETYLGLUCOSAMINEPHOSPHOTRANSFERASE"/>
    <property type="match status" value="1"/>
</dbReference>
<keyword evidence="9 19" id="KW-0812">Transmembrane</keyword>
<comment type="subcellular location">
    <subcellularLocation>
        <location evidence="2">Endoplasmic reticulum membrane</location>
        <topology evidence="2">Multi-pass membrane protein</topology>
    </subcellularLocation>
</comment>
<dbReference type="Proteomes" id="UP000812966">
    <property type="component" value="Unassembled WGS sequence"/>
</dbReference>
<evidence type="ECO:0000256" key="2">
    <source>
        <dbReference type="ARBA" id="ARBA00004477"/>
    </source>
</evidence>
<dbReference type="InterPro" id="IPR000715">
    <property type="entry name" value="Glycosyl_transferase_4"/>
</dbReference>
<accession>A0A8K0JKQ3</accession>
<feature type="transmembrane region" description="Helical" evidence="19">
    <location>
        <begin position="496"/>
        <end position="519"/>
    </location>
</feature>
<keyword evidence="7" id="KW-0328">Glycosyltransferase</keyword>
<keyword evidence="14 19" id="KW-0472">Membrane</keyword>
<dbReference type="GO" id="GO:0005789">
    <property type="term" value="C:endoplasmic reticulum membrane"/>
    <property type="evidence" value="ECO:0007669"/>
    <property type="project" value="UniProtKB-SubCell"/>
</dbReference>
<comment type="caution">
    <text evidence="20">The sequence shown here is derived from an EMBL/GenBank/DDBJ whole genome shotgun (WGS) entry which is preliminary data.</text>
</comment>
<dbReference type="CDD" id="cd06855">
    <property type="entry name" value="GT_GPT_euk"/>
    <property type="match status" value="1"/>
</dbReference>
<dbReference type="EMBL" id="JABELV010000066">
    <property type="protein sequence ID" value="KAG7535962.1"/>
    <property type="molecule type" value="Genomic_DNA"/>
</dbReference>
<comment type="pathway">
    <text evidence="3">Protein modification; protein glycosylation.</text>
</comment>
<feature type="transmembrane region" description="Helical" evidence="19">
    <location>
        <begin position="364"/>
        <end position="385"/>
    </location>
</feature>
<proteinExistence type="inferred from homology"/>
<protein>
    <recommendedName>
        <fullName evidence="6">UDP-N-acetylglucosamine--dolichyl-phosphate N-acetylglucosaminephosphotransferase</fullName>
        <ecNumber evidence="5">2.7.8.15</ecNumber>
    </recommendedName>
    <alternativeName>
        <fullName evidence="15">GlcNAc-1-P transferase</fullName>
    </alternativeName>
    <alternativeName>
        <fullName evidence="16">N-acetylglucosamine-1-phosphate transferase</fullName>
    </alternativeName>
</protein>
<evidence type="ECO:0000256" key="15">
    <source>
        <dbReference type="ARBA" id="ARBA00029567"/>
    </source>
</evidence>
<keyword evidence="12" id="KW-0460">Magnesium</keyword>
<dbReference type="GO" id="GO:0006488">
    <property type="term" value="P:dolichol-linked oligosaccharide biosynthetic process"/>
    <property type="evidence" value="ECO:0007669"/>
    <property type="project" value="InterPro"/>
</dbReference>
<comment type="cofactor">
    <cofactor evidence="1">
        <name>Mg(2+)</name>
        <dbReference type="ChEBI" id="CHEBI:18420"/>
    </cofactor>
</comment>
<comment type="catalytic activity">
    <reaction evidence="18">
        <text>a di-trans,poly-cis-dolichyl phosphate + UDP-N-acetyl-alpha-D-glucosamine = an N-acetyl-alpha-D-glucosaminyl-diphospho-di-trans,poly-cis-dolichol + UMP</text>
        <dbReference type="Rhea" id="RHEA:13289"/>
        <dbReference type="Rhea" id="RHEA-COMP:19498"/>
        <dbReference type="Rhea" id="RHEA-COMP:19507"/>
        <dbReference type="ChEBI" id="CHEBI:57683"/>
        <dbReference type="ChEBI" id="CHEBI:57705"/>
        <dbReference type="ChEBI" id="CHEBI:57865"/>
        <dbReference type="ChEBI" id="CHEBI:58427"/>
        <dbReference type="EC" id="2.7.8.15"/>
    </reaction>
    <physiologicalReaction direction="left-to-right" evidence="18">
        <dbReference type="Rhea" id="RHEA:13290"/>
    </physiologicalReaction>
</comment>
<evidence type="ECO:0000256" key="12">
    <source>
        <dbReference type="ARBA" id="ARBA00022842"/>
    </source>
</evidence>
<evidence type="ECO:0000256" key="8">
    <source>
        <dbReference type="ARBA" id="ARBA00022679"/>
    </source>
</evidence>
<evidence type="ECO:0000256" key="10">
    <source>
        <dbReference type="ARBA" id="ARBA00022723"/>
    </source>
</evidence>
<dbReference type="InterPro" id="IPR033895">
    <property type="entry name" value="GPT"/>
</dbReference>
<evidence type="ECO:0000256" key="7">
    <source>
        <dbReference type="ARBA" id="ARBA00022676"/>
    </source>
</evidence>
<keyword evidence="10" id="KW-0479">Metal-binding</keyword>
<evidence type="ECO:0000256" key="19">
    <source>
        <dbReference type="SAM" id="Phobius"/>
    </source>
</evidence>
<dbReference type="GO" id="GO:0046872">
    <property type="term" value="F:metal ion binding"/>
    <property type="evidence" value="ECO:0007669"/>
    <property type="project" value="UniProtKB-KW"/>
</dbReference>
<keyword evidence="21" id="KW-1185">Reference proteome</keyword>
<evidence type="ECO:0000256" key="6">
    <source>
        <dbReference type="ARBA" id="ARBA00017659"/>
    </source>
</evidence>
<evidence type="ECO:0000256" key="9">
    <source>
        <dbReference type="ARBA" id="ARBA00022692"/>
    </source>
</evidence>
<comment type="similarity">
    <text evidence="4">Belongs to the glycosyltransferase 4 family.</text>
</comment>
<evidence type="ECO:0000256" key="5">
    <source>
        <dbReference type="ARBA" id="ARBA00013225"/>
    </source>
</evidence>
<evidence type="ECO:0000256" key="1">
    <source>
        <dbReference type="ARBA" id="ARBA00001946"/>
    </source>
</evidence>
<keyword evidence="8" id="KW-0808">Transferase</keyword>
<keyword evidence="13 19" id="KW-1133">Transmembrane helix</keyword>
<evidence type="ECO:0000256" key="16">
    <source>
        <dbReference type="ARBA" id="ARBA00033238"/>
    </source>
</evidence>
<keyword evidence="11" id="KW-0256">Endoplasmic reticulum</keyword>
<name>A0A8K0JKQ3_9TREE</name>
<evidence type="ECO:0000256" key="4">
    <source>
        <dbReference type="ARBA" id="ARBA00009317"/>
    </source>
</evidence>
<feature type="transmembrane region" description="Helical" evidence="19">
    <location>
        <begin position="339"/>
        <end position="357"/>
    </location>
</feature>
<feature type="transmembrane region" description="Helical" evidence="19">
    <location>
        <begin position="25"/>
        <end position="46"/>
    </location>
</feature>
<gene>
    <name evidence="20" type="ORF">FFLO_03560</name>
</gene>
<dbReference type="GO" id="GO:0003975">
    <property type="term" value="F:UDP-N-acetylglucosamine-dolichyl-phosphate N-acetylglucosaminephosphotransferase activity"/>
    <property type="evidence" value="ECO:0007669"/>
    <property type="project" value="UniProtKB-EC"/>
</dbReference>
<evidence type="ECO:0000256" key="17">
    <source>
        <dbReference type="ARBA" id="ARBA00044717"/>
    </source>
</evidence>
<evidence type="ECO:0000256" key="3">
    <source>
        <dbReference type="ARBA" id="ARBA00004922"/>
    </source>
</evidence>